<accession>A0A9N9DIF9</accession>
<dbReference type="Proteomes" id="UP000789508">
    <property type="component" value="Unassembled WGS sequence"/>
</dbReference>
<dbReference type="EMBL" id="CAJVPS010008036">
    <property type="protein sequence ID" value="CAG8640007.1"/>
    <property type="molecule type" value="Genomic_DNA"/>
</dbReference>
<organism evidence="1 2">
    <name type="scientific">Ambispora leptoticha</name>
    <dbReference type="NCBI Taxonomy" id="144679"/>
    <lineage>
        <taxon>Eukaryota</taxon>
        <taxon>Fungi</taxon>
        <taxon>Fungi incertae sedis</taxon>
        <taxon>Mucoromycota</taxon>
        <taxon>Glomeromycotina</taxon>
        <taxon>Glomeromycetes</taxon>
        <taxon>Archaeosporales</taxon>
        <taxon>Ambisporaceae</taxon>
        <taxon>Ambispora</taxon>
    </lineage>
</organism>
<sequence length="100" mass="11516">GEEHYLTNYPQPWGSFGTTYSCCYACGKKIKKITEFGDEKQLDCQHNIKSAKLEGDKLIIEYNNQQKETKEIDDQELEQIKSYSQKIGKSELSLSDLEQS</sequence>
<comment type="caution">
    <text evidence="1">The sequence shown here is derived from an EMBL/GenBank/DDBJ whole genome shotgun (WGS) entry which is preliminary data.</text>
</comment>
<dbReference type="OrthoDB" id="10484149at2759"/>
<reference evidence="1" key="1">
    <citation type="submission" date="2021-06" db="EMBL/GenBank/DDBJ databases">
        <authorList>
            <person name="Kallberg Y."/>
            <person name="Tangrot J."/>
            <person name="Rosling A."/>
        </authorList>
    </citation>
    <scope>NUCLEOTIDE SEQUENCE</scope>
    <source>
        <strain evidence="1">FL130A</strain>
    </source>
</reference>
<dbReference type="AlphaFoldDB" id="A0A9N9DIF9"/>
<keyword evidence="2" id="KW-1185">Reference proteome</keyword>
<evidence type="ECO:0000313" key="2">
    <source>
        <dbReference type="Proteomes" id="UP000789508"/>
    </source>
</evidence>
<proteinExistence type="predicted"/>
<gene>
    <name evidence="1" type="ORF">ALEPTO_LOCUS9672</name>
</gene>
<feature type="non-terminal residue" evidence="1">
    <location>
        <position position="100"/>
    </location>
</feature>
<evidence type="ECO:0000313" key="1">
    <source>
        <dbReference type="EMBL" id="CAG8640007.1"/>
    </source>
</evidence>
<protein>
    <submittedName>
        <fullName evidence="1">889_t:CDS:1</fullName>
    </submittedName>
</protein>
<name>A0A9N9DIF9_9GLOM</name>